<dbReference type="EMBL" id="MHWD01000013">
    <property type="protein sequence ID" value="OHB04139.1"/>
    <property type="molecule type" value="Genomic_DNA"/>
</dbReference>
<gene>
    <name evidence="2" type="ORF">A2920_01775</name>
</gene>
<evidence type="ECO:0008006" key="4">
    <source>
        <dbReference type="Google" id="ProtNLM"/>
    </source>
</evidence>
<proteinExistence type="predicted"/>
<keyword evidence="1" id="KW-1133">Transmembrane helix</keyword>
<organism evidence="2 3">
    <name type="scientific">Candidatus Zambryskibacteria bacterium RIFCSPLOWO2_01_FULL_43_17</name>
    <dbReference type="NCBI Taxonomy" id="1802760"/>
    <lineage>
        <taxon>Bacteria</taxon>
        <taxon>Candidatus Zambryskiibacteriota</taxon>
    </lineage>
</organism>
<keyword evidence="1" id="KW-0812">Transmembrane</keyword>
<comment type="caution">
    <text evidence="2">The sequence shown here is derived from an EMBL/GenBank/DDBJ whole genome shotgun (WGS) entry which is preliminary data.</text>
</comment>
<keyword evidence="1" id="KW-0472">Membrane</keyword>
<accession>A0A1G2U3U0</accession>
<dbReference type="AlphaFoldDB" id="A0A1G2U3U0"/>
<evidence type="ECO:0000313" key="2">
    <source>
        <dbReference type="EMBL" id="OHB04139.1"/>
    </source>
</evidence>
<dbReference type="Gene3D" id="3.20.20.80">
    <property type="entry name" value="Glycosidases"/>
    <property type="match status" value="1"/>
</dbReference>
<evidence type="ECO:0000313" key="3">
    <source>
        <dbReference type="Proteomes" id="UP000179283"/>
    </source>
</evidence>
<evidence type="ECO:0000256" key="1">
    <source>
        <dbReference type="SAM" id="Phobius"/>
    </source>
</evidence>
<sequence length="500" mass="56506">MNKLIIPIIVIVIIAAGIGGYFVLQKPAFLEPFEEGIGTLPESVSEAVKQEQSLKSIQDSPFGMHPAIVNNQYSEAVDMGIKWHRPSMYLAWMAVQKDLNSQDYDFSAFDKYYGAVPSEINIMANITPRMKQESEYTLTNSFLPTNEEKYLKFVKAAVERYDGDGKDDMPNLKNHIIYWQVGNEPNNRGQVKDFAKLQKITYEAIKSACSQCKVIIGGAAQPIDTLGAKTLGFASNADDYFYEFGRSYETYLAELNGYGFDIFDFHWYGDAKDDYALIKPVYFELKKILEKYGFSDASVWVTEMGAYSGQPSDKTLNGEKMFPYQTESQQAADYLKRFVYPLSLGIEKIFPAFGLIEGFKGNDGYFDHTGFIYDGNGSNDLGKGVKKLSYYTYKKMTETLEESDWNNIQTIQESDGVYIYKFQKGSKKIWVAWNDNAKEKQITITGIGSQQVKITEAVPKYESGKDVTDYNTAFNTETKSVSNGKITITLGDKPVFIEEK</sequence>
<dbReference type="GO" id="GO:0004553">
    <property type="term" value="F:hydrolase activity, hydrolyzing O-glycosyl compounds"/>
    <property type="evidence" value="ECO:0007669"/>
    <property type="project" value="TreeGrafter"/>
</dbReference>
<reference evidence="2 3" key="1">
    <citation type="journal article" date="2016" name="Nat. Commun.">
        <title>Thousands of microbial genomes shed light on interconnected biogeochemical processes in an aquifer system.</title>
        <authorList>
            <person name="Anantharaman K."/>
            <person name="Brown C.T."/>
            <person name="Hug L.A."/>
            <person name="Sharon I."/>
            <person name="Castelle C.J."/>
            <person name="Probst A.J."/>
            <person name="Thomas B.C."/>
            <person name="Singh A."/>
            <person name="Wilkins M.J."/>
            <person name="Karaoz U."/>
            <person name="Brodie E.L."/>
            <person name="Williams K.H."/>
            <person name="Hubbard S.S."/>
            <person name="Banfield J.F."/>
        </authorList>
    </citation>
    <scope>NUCLEOTIDE SEQUENCE [LARGE SCALE GENOMIC DNA]</scope>
</reference>
<dbReference type="InterPro" id="IPR051923">
    <property type="entry name" value="Glycosyl_Hydrolase_39"/>
</dbReference>
<feature type="transmembrane region" description="Helical" evidence="1">
    <location>
        <begin position="6"/>
        <end position="24"/>
    </location>
</feature>
<dbReference type="InterPro" id="IPR017853">
    <property type="entry name" value="GH"/>
</dbReference>
<dbReference type="PANTHER" id="PTHR12631:SF10">
    <property type="entry name" value="BETA-XYLOSIDASE-LIKE PROTEIN-RELATED"/>
    <property type="match status" value="1"/>
</dbReference>
<dbReference type="PANTHER" id="PTHR12631">
    <property type="entry name" value="ALPHA-L-IDURONIDASE"/>
    <property type="match status" value="1"/>
</dbReference>
<protein>
    <recommendedName>
        <fullName evidence="4">Asl1-like glycosyl hydrolase catalytic domain-containing protein</fullName>
    </recommendedName>
</protein>
<dbReference type="Proteomes" id="UP000179283">
    <property type="component" value="Unassembled WGS sequence"/>
</dbReference>
<dbReference type="SUPFAM" id="SSF51445">
    <property type="entry name" value="(Trans)glycosidases"/>
    <property type="match status" value="1"/>
</dbReference>
<name>A0A1G2U3U0_9BACT</name>